<dbReference type="InterPro" id="IPR051279">
    <property type="entry name" value="PP1-Reg/Actin-Interact_Protein"/>
</dbReference>
<dbReference type="PANTHER" id="PTHR24112">
    <property type="entry name" value="LEUCINE-RICH REPEAT, ISOFORM F-RELATED"/>
    <property type="match status" value="1"/>
</dbReference>
<dbReference type="InterPro" id="IPR036305">
    <property type="entry name" value="RGS_sf"/>
</dbReference>
<dbReference type="PROSITE" id="PS50088">
    <property type="entry name" value="ANK_REPEAT"/>
    <property type="match status" value="2"/>
</dbReference>
<dbReference type="InterPro" id="IPR002110">
    <property type="entry name" value="Ankyrin_rpt"/>
</dbReference>
<dbReference type="Pfam" id="PF13516">
    <property type="entry name" value="LRR_6"/>
    <property type="match status" value="1"/>
</dbReference>
<feature type="region of interest" description="Disordered" evidence="2">
    <location>
        <begin position="1195"/>
        <end position="1243"/>
    </location>
</feature>
<evidence type="ECO:0000256" key="1">
    <source>
        <dbReference type="PROSITE-ProRule" id="PRU00023"/>
    </source>
</evidence>
<dbReference type="Gene3D" id="3.40.50.300">
    <property type="entry name" value="P-loop containing nucleotide triphosphate hydrolases"/>
    <property type="match status" value="1"/>
</dbReference>
<feature type="region of interest" description="Disordered" evidence="2">
    <location>
        <begin position="1007"/>
        <end position="1073"/>
    </location>
</feature>
<dbReference type="InterPro" id="IPR032675">
    <property type="entry name" value="LRR_dom_sf"/>
</dbReference>
<evidence type="ECO:0000313" key="4">
    <source>
        <dbReference type="EMBL" id="KAJ6237094.1"/>
    </source>
</evidence>
<dbReference type="SUPFAM" id="SSF48097">
    <property type="entry name" value="Regulator of G-protein signaling, RGS"/>
    <property type="match status" value="1"/>
</dbReference>
<dbReference type="Pfam" id="PF13857">
    <property type="entry name" value="Ank_5"/>
    <property type="match status" value="1"/>
</dbReference>
<dbReference type="SMART" id="SM00175">
    <property type="entry name" value="RAB"/>
    <property type="match status" value="1"/>
</dbReference>
<accession>A0ABQ8XYF6</accession>
<evidence type="ECO:0000313" key="5">
    <source>
        <dbReference type="Proteomes" id="UP001150062"/>
    </source>
</evidence>
<dbReference type="PROSITE" id="PS50132">
    <property type="entry name" value="RGS"/>
    <property type="match status" value="1"/>
</dbReference>
<dbReference type="Proteomes" id="UP001150062">
    <property type="component" value="Unassembled WGS sequence"/>
</dbReference>
<dbReference type="InterPro" id="IPR027417">
    <property type="entry name" value="P-loop_NTPase"/>
</dbReference>
<dbReference type="PROSITE" id="PS51421">
    <property type="entry name" value="RAS"/>
    <property type="match status" value="1"/>
</dbReference>
<dbReference type="InterPro" id="IPR001806">
    <property type="entry name" value="Small_GTPase"/>
</dbReference>
<feature type="repeat" description="ANK" evidence="1">
    <location>
        <begin position="887"/>
        <end position="920"/>
    </location>
</feature>
<dbReference type="InterPro" id="IPR036770">
    <property type="entry name" value="Ankyrin_rpt-contain_sf"/>
</dbReference>
<dbReference type="SMART" id="SM00248">
    <property type="entry name" value="ANK"/>
    <property type="match status" value="6"/>
</dbReference>
<name>A0ABQ8XYF6_9EUKA</name>
<dbReference type="PANTHER" id="PTHR24112:SF66">
    <property type="entry name" value="LEUCINE-RICH REPEAT, ISOFORM F"/>
    <property type="match status" value="1"/>
</dbReference>
<dbReference type="Gene3D" id="1.25.40.20">
    <property type="entry name" value="Ankyrin repeat-containing domain"/>
    <property type="match status" value="1"/>
</dbReference>
<dbReference type="SMART" id="SM00368">
    <property type="entry name" value="LRR_RI"/>
    <property type="match status" value="9"/>
</dbReference>
<feature type="compositionally biased region" description="Low complexity" evidence="2">
    <location>
        <begin position="1056"/>
        <end position="1068"/>
    </location>
</feature>
<dbReference type="Pfam" id="PF00615">
    <property type="entry name" value="RGS"/>
    <property type="match status" value="1"/>
</dbReference>
<dbReference type="SMART" id="SM00315">
    <property type="entry name" value="RGS"/>
    <property type="match status" value="1"/>
</dbReference>
<protein>
    <submittedName>
        <fullName evidence="4">Leucine-rich repeat</fullName>
    </submittedName>
</protein>
<dbReference type="EMBL" id="JAOAOG010000240">
    <property type="protein sequence ID" value="KAJ6237094.1"/>
    <property type="molecule type" value="Genomic_DNA"/>
</dbReference>
<dbReference type="SMART" id="SM00173">
    <property type="entry name" value="RAS"/>
    <property type="match status" value="1"/>
</dbReference>
<evidence type="ECO:0000256" key="2">
    <source>
        <dbReference type="SAM" id="MobiDB-lite"/>
    </source>
</evidence>
<dbReference type="PROSITE" id="PS51419">
    <property type="entry name" value="RAB"/>
    <property type="match status" value="1"/>
</dbReference>
<feature type="domain" description="RGS" evidence="3">
    <location>
        <begin position="1378"/>
        <end position="1498"/>
    </location>
</feature>
<feature type="repeat" description="ANK" evidence="1">
    <location>
        <begin position="921"/>
        <end position="953"/>
    </location>
</feature>
<organism evidence="4 5">
    <name type="scientific">Anaeramoeba flamelloides</name>
    <dbReference type="NCBI Taxonomy" id="1746091"/>
    <lineage>
        <taxon>Eukaryota</taxon>
        <taxon>Metamonada</taxon>
        <taxon>Anaeramoebidae</taxon>
        <taxon>Anaeramoeba</taxon>
    </lineage>
</organism>
<dbReference type="SUPFAM" id="SSF48403">
    <property type="entry name" value="Ankyrin repeat"/>
    <property type="match status" value="1"/>
</dbReference>
<dbReference type="Pfam" id="PF00071">
    <property type="entry name" value="Ras"/>
    <property type="match status" value="2"/>
</dbReference>
<sequence length="1499" mass="172760">MSTNVIENEDKLIGKYDLVMKVNKKEEVTIAIYQFQIKISKLKKKDTNYHLFDLQEIHSENSLQFTLIFTSTRVTFETRLTNEIILKLIEQTALIKEGSPTKYAPKIYISPRKREKELILQLKKQEQQLNSKKLFAAGYILQYKGNCAHLETTANSNFIQFIWHAINEKPDPRSFEVSAFLNKQQIDAKKFNYKIIDFPPIFFSLKYNLWFDKLNVSGVNNRDLVLLVADVIKVNQTLREIYLSDTGSTDGFIKLANGIKNNRFCRLEVLDLSKHNISDKEALIIFESLIDLPKFKKIWLNDCQISSKGVKKIFHLINENPDFGKSLELINLSNNNFDKSGTKAKSIQHANSLKKLNLSNTKLNNESIECILEAINENSNLANLTLNLSSNQIGKIGATQLKDKITDQGKIKKLILNNCNLGSKGIINLISAFAENDPVSHLSIGNSIRKRDCTIEELEKVVLKYLKTTSKLTYLDFSSNKKHLQIGKKFESIFSSLSNNVCLKTLKIEGNNISDPEFKILCRSLIKNRTLTTLYYDDNNLTIDSIKQFFEMIEINQTLFDSPLPTIILKRIKKKDSSILDNYLTGIKYNLKRNLTKYNKNNPRKKNKNNFNNQKDNEETNIKNANKSDNENYFQNRSQSFDLLVKPEDTKKRLASKSIQNFQINGVNSKRNNKRKYIKTMSNELRIENNNIKYSTEYSRELDKKMPYRKTFVNITQKMTSSTSFEIIESSINEDSIQPMSPKFKKAIETENLNEIKKLIKNKKANLFMIDEKTESSALHLICSIGNPEILSFFLFLCQNSPMVLNKPDRRGMTTLHRLVVSNLNHECLILLKDYDVDFNARDKRRWTPLQLCIHGYSNDHNEKKRIETISYILKHGKADVSIVDSKGCSALHTAAEDGFFAVLPILIKQYNANVNLQDNKGATPLHKSARNGHIACVEYFLKNGSDTNIKDSNGYTPLDLARMFVQTEITKILDPIYSKVNISKIIWENKIQYRKLLEKNLLNKKKNDNNININNNNNTNSNNTNNNNGDNNNNKNKNKNNLNKDINLNDENKVNNENNKNENNGNKKNYEKNKANEETINFDIYQEYTICLLGSKSCGKSKLIERLLTFLFTDSYIPTIEKQYQIFAIINNKQILLNILDVSGDDIYGEFKSRWISMADGFVCGYSVEKRHQENFENLEGVYFEPIKNHLVETNSNIMEKNDGEEGNEEEEKGKGGNEEEGGSDKNGGSRETEKKDNYEDKKINQKQFPVVLISTKNDLEEKVIPKEMGEKLASKMNCPFIETSSKSNLNIELLFMLILSIIVNNNPNKPLLNIKDYQKKNNKSNSISNFENQDEEKSFKGFFKKIIKKKSIDLIEPSELKEPEEKNEEKADELVSITEILSSPLNVSRFVNFLKTIYGEENLMFYLAVNNFKQIDSSMDRLIKIGAKKIYEDFVKSGSPQQINVDHLIRLAIDKEIQSSDFNQNVFDRAHFAILKLLRNDCYPKFVNSKYYNQILK</sequence>
<reference evidence="4" key="1">
    <citation type="submission" date="2022-08" db="EMBL/GenBank/DDBJ databases">
        <title>Novel sulfate-reducing endosymbionts in the free-living metamonad Anaeramoeba.</title>
        <authorList>
            <person name="Jerlstrom-Hultqvist J."/>
            <person name="Cepicka I."/>
            <person name="Gallot-Lavallee L."/>
            <person name="Salas-Leiva D."/>
            <person name="Curtis B.A."/>
            <person name="Zahonova K."/>
            <person name="Pipaliya S."/>
            <person name="Dacks J."/>
            <person name="Roger A.J."/>
        </authorList>
    </citation>
    <scope>NUCLEOTIDE SEQUENCE</scope>
    <source>
        <strain evidence="4">Schooner1</strain>
    </source>
</reference>
<proteinExistence type="predicted"/>
<dbReference type="Gene3D" id="3.80.10.10">
    <property type="entry name" value="Ribonuclease Inhibitor"/>
    <property type="match status" value="2"/>
</dbReference>
<feature type="compositionally biased region" description="Basic and acidic residues" evidence="2">
    <location>
        <begin position="615"/>
        <end position="630"/>
    </location>
</feature>
<dbReference type="InterPro" id="IPR016137">
    <property type="entry name" value="RGS"/>
</dbReference>
<feature type="region of interest" description="Disordered" evidence="2">
    <location>
        <begin position="598"/>
        <end position="633"/>
    </location>
</feature>
<dbReference type="SUPFAM" id="SSF52047">
    <property type="entry name" value="RNI-like"/>
    <property type="match status" value="1"/>
</dbReference>
<feature type="compositionally biased region" description="Basic and acidic residues" evidence="2">
    <location>
        <begin position="1229"/>
        <end position="1243"/>
    </location>
</feature>
<dbReference type="SUPFAM" id="SSF52540">
    <property type="entry name" value="P-loop containing nucleoside triphosphate hydrolases"/>
    <property type="match status" value="1"/>
</dbReference>
<evidence type="ECO:0000259" key="3">
    <source>
        <dbReference type="PROSITE" id="PS50132"/>
    </source>
</evidence>
<comment type="caution">
    <text evidence="4">The sequence shown here is derived from an EMBL/GenBank/DDBJ whole genome shotgun (WGS) entry which is preliminary data.</text>
</comment>
<dbReference type="Gene3D" id="1.10.167.10">
    <property type="entry name" value="Regulator of G-protein Signalling 4, domain 2"/>
    <property type="match status" value="1"/>
</dbReference>
<dbReference type="InterPro" id="IPR001611">
    <property type="entry name" value="Leu-rich_rpt"/>
</dbReference>
<dbReference type="PROSITE" id="PS50297">
    <property type="entry name" value="ANK_REP_REGION"/>
    <property type="match status" value="1"/>
</dbReference>
<feature type="compositionally biased region" description="Low complexity" evidence="2">
    <location>
        <begin position="1010"/>
        <end position="1047"/>
    </location>
</feature>
<keyword evidence="5" id="KW-1185">Reference proteome</keyword>
<keyword evidence="1" id="KW-0040">ANK repeat</keyword>
<dbReference type="Pfam" id="PF12796">
    <property type="entry name" value="Ank_2"/>
    <property type="match status" value="1"/>
</dbReference>
<dbReference type="PRINTS" id="PR01301">
    <property type="entry name" value="RGSPROTEIN"/>
</dbReference>
<dbReference type="InterPro" id="IPR044926">
    <property type="entry name" value="RGS_subdomain_2"/>
</dbReference>
<gene>
    <name evidence="4" type="ORF">M0813_03501</name>
</gene>
<dbReference type="CDD" id="cd07440">
    <property type="entry name" value="RGS"/>
    <property type="match status" value="1"/>
</dbReference>